<dbReference type="RefSeq" id="WP_135416824.1">
    <property type="nucleotide sequence ID" value="NZ_SRLB01000013.1"/>
</dbReference>
<feature type="domain" description="HTH lysR-type" evidence="5">
    <location>
        <begin position="16"/>
        <end position="72"/>
    </location>
</feature>
<dbReference type="PROSITE" id="PS50931">
    <property type="entry name" value="HTH_LYSR"/>
    <property type="match status" value="1"/>
</dbReference>
<keyword evidence="7" id="KW-1185">Reference proteome</keyword>
<evidence type="ECO:0000256" key="1">
    <source>
        <dbReference type="ARBA" id="ARBA00009437"/>
    </source>
</evidence>
<evidence type="ECO:0000313" key="6">
    <source>
        <dbReference type="EMBL" id="TGD97752.1"/>
    </source>
</evidence>
<dbReference type="InterPro" id="IPR036388">
    <property type="entry name" value="WH-like_DNA-bd_sf"/>
</dbReference>
<dbReference type="Gene3D" id="1.10.10.10">
    <property type="entry name" value="Winged helix-like DNA-binding domain superfamily/Winged helix DNA-binding domain"/>
    <property type="match status" value="1"/>
</dbReference>
<dbReference type="SUPFAM" id="SSF46785">
    <property type="entry name" value="Winged helix' DNA-binding domain"/>
    <property type="match status" value="1"/>
</dbReference>
<dbReference type="GO" id="GO:0003700">
    <property type="term" value="F:DNA-binding transcription factor activity"/>
    <property type="evidence" value="ECO:0007669"/>
    <property type="project" value="InterPro"/>
</dbReference>
<keyword evidence="3" id="KW-0238">DNA-binding</keyword>
<dbReference type="InterPro" id="IPR005119">
    <property type="entry name" value="LysR_subst-bd"/>
</dbReference>
<name>A0A4Z0NPA6_9HYPH</name>
<dbReference type="PANTHER" id="PTHR30126">
    <property type="entry name" value="HTH-TYPE TRANSCRIPTIONAL REGULATOR"/>
    <property type="match status" value="1"/>
</dbReference>
<dbReference type="GO" id="GO:0000976">
    <property type="term" value="F:transcription cis-regulatory region binding"/>
    <property type="evidence" value="ECO:0007669"/>
    <property type="project" value="TreeGrafter"/>
</dbReference>
<accession>A0A4Z0NPA6</accession>
<dbReference type="EMBL" id="SRLB01000013">
    <property type="protein sequence ID" value="TGD97752.1"/>
    <property type="molecule type" value="Genomic_DNA"/>
</dbReference>
<comment type="similarity">
    <text evidence="1">Belongs to the LysR transcriptional regulatory family.</text>
</comment>
<gene>
    <name evidence="6" type="ORF">EU555_19195</name>
</gene>
<keyword evidence="4" id="KW-0804">Transcription</keyword>
<dbReference type="Proteomes" id="UP000297535">
    <property type="component" value="Unassembled WGS sequence"/>
</dbReference>
<dbReference type="Gene3D" id="3.40.190.10">
    <property type="entry name" value="Periplasmic binding protein-like II"/>
    <property type="match status" value="2"/>
</dbReference>
<protein>
    <submittedName>
        <fullName evidence="6">LysR family transcriptional regulator</fullName>
    </submittedName>
</protein>
<dbReference type="InterPro" id="IPR036390">
    <property type="entry name" value="WH_DNA-bd_sf"/>
</dbReference>
<evidence type="ECO:0000256" key="4">
    <source>
        <dbReference type="ARBA" id="ARBA00023163"/>
    </source>
</evidence>
<dbReference type="OrthoDB" id="7506954at2"/>
<reference evidence="6 7" key="1">
    <citation type="submission" date="2019-04" db="EMBL/GenBank/DDBJ databases">
        <authorList>
            <person name="Feng G."/>
            <person name="Zhu H."/>
        </authorList>
    </citation>
    <scope>NUCLEOTIDE SEQUENCE [LARGE SCALE GENOMIC DNA]</scope>
    <source>
        <strain evidence="6 7">6HR-1</strain>
    </source>
</reference>
<organism evidence="6 7">
    <name type="scientific">Methylobacterium nonmethylotrophicum</name>
    <dbReference type="NCBI Taxonomy" id="1141884"/>
    <lineage>
        <taxon>Bacteria</taxon>
        <taxon>Pseudomonadati</taxon>
        <taxon>Pseudomonadota</taxon>
        <taxon>Alphaproteobacteria</taxon>
        <taxon>Hyphomicrobiales</taxon>
        <taxon>Methylobacteriaceae</taxon>
        <taxon>Methylobacterium</taxon>
    </lineage>
</organism>
<dbReference type="InterPro" id="IPR000847">
    <property type="entry name" value="LysR_HTH_N"/>
</dbReference>
<dbReference type="Pfam" id="PF00126">
    <property type="entry name" value="HTH_1"/>
    <property type="match status" value="1"/>
</dbReference>
<evidence type="ECO:0000313" key="7">
    <source>
        <dbReference type="Proteomes" id="UP000297535"/>
    </source>
</evidence>
<dbReference type="PANTHER" id="PTHR30126:SF98">
    <property type="entry name" value="HTH-TYPE TRANSCRIPTIONAL ACTIVATOR BAUR"/>
    <property type="match status" value="1"/>
</dbReference>
<evidence type="ECO:0000256" key="3">
    <source>
        <dbReference type="ARBA" id="ARBA00023125"/>
    </source>
</evidence>
<dbReference type="AlphaFoldDB" id="A0A4Z0NPA6"/>
<evidence type="ECO:0000256" key="2">
    <source>
        <dbReference type="ARBA" id="ARBA00023015"/>
    </source>
</evidence>
<keyword evidence="2" id="KW-0805">Transcription regulation</keyword>
<proteinExistence type="inferred from homology"/>
<dbReference type="SUPFAM" id="SSF53850">
    <property type="entry name" value="Periplasmic binding protein-like II"/>
    <property type="match status" value="1"/>
</dbReference>
<comment type="caution">
    <text evidence="6">The sequence shown here is derived from an EMBL/GenBank/DDBJ whole genome shotgun (WGS) entry which is preliminary data.</text>
</comment>
<evidence type="ECO:0000259" key="5">
    <source>
        <dbReference type="PROSITE" id="PS50931"/>
    </source>
</evidence>
<dbReference type="Pfam" id="PF03466">
    <property type="entry name" value="LysR_substrate"/>
    <property type="match status" value="1"/>
</dbReference>
<sequence>MAARKGALVSEITEADLRLLRIFRAVAESGGLSAAEARLRMERSTISRHVQTLETRLGGALCLRGPAGFELTELGRTALQAAITACDTLDQVRDQLNSTHDVVVGQLALGLADNCLTNSDAKIAEAIRQFRLRAPAVHLHISVRPPVDLAADLLTRHLHLAIGGPSVADPRLETHWLFIEEAKLYTAAPADPEADAAELVGRGYAVVTRDRDRHSLALANRLGAERCVVASGLEAVATLLAAGNCIGFLPTHLARSLSPSKPLVEVPRSEEWIYGSDFSLIHGVARPLSRAGHLMKDILLAVHAADPSAADLETARSGS</sequence>